<keyword evidence="3" id="KW-1185">Reference proteome</keyword>
<dbReference type="Pfam" id="PF05056">
    <property type="entry name" value="DUF674"/>
    <property type="match status" value="1"/>
</dbReference>
<proteinExistence type="predicted"/>
<protein>
    <recommendedName>
        <fullName evidence="4">DUF674 family protein</fullName>
    </recommendedName>
</protein>
<evidence type="ECO:0000256" key="1">
    <source>
        <dbReference type="SAM" id="MobiDB-lite"/>
    </source>
</evidence>
<feature type="region of interest" description="Disordered" evidence="1">
    <location>
        <begin position="247"/>
        <end position="269"/>
    </location>
</feature>
<dbReference type="PANTHER" id="PTHR33103:SF27">
    <property type="entry name" value="OS04G0594700 PROTEIN"/>
    <property type="match status" value="1"/>
</dbReference>
<dbReference type="EMBL" id="JASCZI010001363">
    <property type="protein sequence ID" value="MED6114833.1"/>
    <property type="molecule type" value="Genomic_DNA"/>
</dbReference>
<comment type="caution">
    <text evidence="2">The sequence shown here is derived from an EMBL/GenBank/DDBJ whole genome shotgun (WGS) entry which is preliminary data.</text>
</comment>
<reference evidence="2 3" key="1">
    <citation type="journal article" date="2023" name="Plants (Basel)">
        <title>Bridging the Gap: Combining Genomics and Transcriptomics Approaches to Understand Stylosanthes scabra, an Orphan Legume from the Brazilian Caatinga.</title>
        <authorList>
            <person name="Ferreira-Neto J.R.C."/>
            <person name="da Silva M.D."/>
            <person name="Binneck E."/>
            <person name="de Melo N.F."/>
            <person name="da Silva R.H."/>
            <person name="de Melo A.L.T.M."/>
            <person name="Pandolfi V."/>
            <person name="Bustamante F.O."/>
            <person name="Brasileiro-Vidal A.C."/>
            <person name="Benko-Iseppon A.M."/>
        </authorList>
    </citation>
    <scope>NUCLEOTIDE SEQUENCE [LARGE SCALE GENOMIC DNA]</scope>
    <source>
        <tissue evidence="2">Leaves</tissue>
    </source>
</reference>
<name>A0ABU6QSJ3_9FABA</name>
<dbReference type="Proteomes" id="UP001341840">
    <property type="component" value="Unassembled WGS sequence"/>
</dbReference>
<evidence type="ECO:0000313" key="2">
    <source>
        <dbReference type="EMBL" id="MED6114833.1"/>
    </source>
</evidence>
<evidence type="ECO:0000313" key="3">
    <source>
        <dbReference type="Proteomes" id="UP001341840"/>
    </source>
</evidence>
<evidence type="ECO:0008006" key="4">
    <source>
        <dbReference type="Google" id="ProtNLM"/>
    </source>
</evidence>
<sequence>MQSSLPIFQPALHSFTVCEDNDVEQIYVKLIRKKSNGKILFAEGGEDFANFIFGFLALPLGGVLHMLKGNSGVGSLDELYMGAVNLDQNYFVWKTKVKKMVVAPEIAPHFTTKYHLLPISESPVPKYYFHEACGIDDLVDIVTTYHCTDDVKRQKCKPLDFIDPKFPYEDGFVRGPMLYTVMDGLSVKAMSSNSAMSMLEGVFDTPLSDLEEVEASIGIMEGLNILKASLLTGAALTNGFSHLFSSQEEQVENEDENSISNSGVKLPDI</sequence>
<gene>
    <name evidence="2" type="ORF">PIB30_084280</name>
</gene>
<accession>A0ABU6QSJ3</accession>
<dbReference type="PANTHER" id="PTHR33103">
    <property type="entry name" value="OS01G0153900 PROTEIN"/>
    <property type="match status" value="1"/>
</dbReference>
<organism evidence="2 3">
    <name type="scientific">Stylosanthes scabra</name>
    <dbReference type="NCBI Taxonomy" id="79078"/>
    <lineage>
        <taxon>Eukaryota</taxon>
        <taxon>Viridiplantae</taxon>
        <taxon>Streptophyta</taxon>
        <taxon>Embryophyta</taxon>
        <taxon>Tracheophyta</taxon>
        <taxon>Spermatophyta</taxon>
        <taxon>Magnoliopsida</taxon>
        <taxon>eudicotyledons</taxon>
        <taxon>Gunneridae</taxon>
        <taxon>Pentapetalae</taxon>
        <taxon>rosids</taxon>
        <taxon>fabids</taxon>
        <taxon>Fabales</taxon>
        <taxon>Fabaceae</taxon>
        <taxon>Papilionoideae</taxon>
        <taxon>50 kb inversion clade</taxon>
        <taxon>dalbergioids sensu lato</taxon>
        <taxon>Dalbergieae</taxon>
        <taxon>Pterocarpus clade</taxon>
        <taxon>Stylosanthes</taxon>
    </lineage>
</organism>
<dbReference type="InterPro" id="IPR007750">
    <property type="entry name" value="DUF674"/>
</dbReference>